<feature type="transmembrane region" description="Helical" evidence="2">
    <location>
        <begin position="188"/>
        <end position="213"/>
    </location>
</feature>
<organism evidence="3 4">
    <name type="scientific">Leucobacter muris</name>
    <dbReference type="NCBI Taxonomy" id="1935379"/>
    <lineage>
        <taxon>Bacteria</taxon>
        <taxon>Bacillati</taxon>
        <taxon>Actinomycetota</taxon>
        <taxon>Actinomycetes</taxon>
        <taxon>Micrococcales</taxon>
        <taxon>Microbacteriaceae</taxon>
        <taxon>Leucobacter</taxon>
    </lineage>
</organism>
<evidence type="ECO:0000256" key="1">
    <source>
        <dbReference type="SAM" id="MobiDB-lite"/>
    </source>
</evidence>
<feature type="transmembrane region" description="Helical" evidence="2">
    <location>
        <begin position="153"/>
        <end position="176"/>
    </location>
</feature>
<proteinExistence type="predicted"/>
<sequence length="238" mass="25140">MADPRDERPTPAYGEYAPEGWEWKPEGAEPARAEVPDQGSVSGVPHNLGVSQSPAAPPQAAPAAKPEAQSGNGDPAPYRADAPPAQRQQPPRFAAPRAPQAKPRRTGDIAVTIALLAIGAFGALYTALVLFSLPPTLSLVGDALEIADFTPPSWIGTFSTVSALSMFALYAVALVFSIQRMRGGKLAFWVPLSAGALAMILTFVLTLIAMMSVPELMQAADDPSAMQKLLDYMNSMQP</sequence>
<evidence type="ECO:0000256" key="2">
    <source>
        <dbReference type="SAM" id="Phobius"/>
    </source>
</evidence>
<accession>A0ABX5QDD3</accession>
<evidence type="ECO:0000313" key="4">
    <source>
        <dbReference type="Proteomes" id="UP000285768"/>
    </source>
</evidence>
<feature type="transmembrane region" description="Helical" evidence="2">
    <location>
        <begin position="109"/>
        <end position="133"/>
    </location>
</feature>
<dbReference type="InterPro" id="IPR046231">
    <property type="entry name" value="DUF6264"/>
</dbReference>
<keyword evidence="4" id="KW-1185">Reference proteome</keyword>
<dbReference type="Proteomes" id="UP000285768">
    <property type="component" value="Chromosome"/>
</dbReference>
<evidence type="ECO:0000313" key="3">
    <source>
        <dbReference type="EMBL" id="QAB17069.1"/>
    </source>
</evidence>
<dbReference type="RefSeq" id="WP_031289621.1">
    <property type="nucleotide sequence ID" value="NZ_CP035037.1"/>
</dbReference>
<keyword evidence="2" id="KW-0812">Transmembrane</keyword>
<feature type="compositionally biased region" description="Low complexity" evidence="1">
    <location>
        <begin position="61"/>
        <end position="101"/>
    </location>
</feature>
<dbReference type="EMBL" id="CP035037">
    <property type="protein sequence ID" value="QAB17069.1"/>
    <property type="molecule type" value="Genomic_DNA"/>
</dbReference>
<gene>
    <name evidence="3" type="ORF">Leucomu_03280</name>
</gene>
<keyword evidence="2" id="KW-0472">Membrane</keyword>
<feature type="region of interest" description="Disordered" evidence="1">
    <location>
        <begin position="1"/>
        <end position="103"/>
    </location>
</feature>
<reference evidence="3 4" key="1">
    <citation type="submission" date="2019-01" db="EMBL/GenBank/DDBJ databases">
        <title>Leucobacter muris sp. nov. isolated from the nose of a laboratory mouse.</title>
        <authorList>
            <person name="Benga L."/>
            <person name="Sproeer C."/>
            <person name="Schumann P."/>
            <person name="Verbarg S."/>
            <person name="Bunk B."/>
            <person name="Engelhardt E."/>
            <person name="Benten P.M."/>
            <person name="Sager M."/>
        </authorList>
    </citation>
    <scope>NUCLEOTIDE SEQUENCE [LARGE SCALE GENOMIC DNA]</scope>
    <source>
        <strain evidence="3 4">DSM 101948</strain>
    </source>
</reference>
<dbReference type="Pfam" id="PF19779">
    <property type="entry name" value="DUF6264"/>
    <property type="match status" value="1"/>
</dbReference>
<protein>
    <recommendedName>
        <fullName evidence="5">DUF4064 domain-containing protein</fullName>
    </recommendedName>
</protein>
<keyword evidence="2" id="KW-1133">Transmembrane helix</keyword>
<feature type="compositionally biased region" description="Basic and acidic residues" evidence="1">
    <location>
        <begin position="21"/>
        <end position="35"/>
    </location>
</feature>
<name>A0ABX5QDD3_9MICO</name>
<evidence type="ECO:0008006" key="5">
    <source>
        <dbReference type="Google" id="ProtNLM"/>
    </source>
</evidence>